<dbReference type="EMBL" id="BJFL01000012">
    <property type="protein sequence ID" value="GDY31232.1"/>
    <property type="molecule type" value="Genomic_DNA"/>
</dbReference>
<reference evidence="3" key="1">
    <citation type="submission" date="2019-04" db="EMBL/GenBank/DDBJ databases">
        <title>Draft genome sequence of Pseudonocardiaceae bacterium SL3-2-4.</title>
        <authorList>
            <person name="Ningsih F."/>
            <person name="Yokota A."/>
            <person name="Sakai Y."/>
            <person name="Nanatani K."/>
            <person name="Yabe S."/>
            <person name="Oetari A."/>
            <person name="Sjamsuridzal W."/>
        </authorList>
    </citation>
    <scope>NUCLEOTIDE SEQUENCE [LARGE SCALE GENOMIC DNA]</scope>
    <source>
        <strain evidence="3">SL3-2-4</strain>
    </source>
</reference>
<dbReference type="Pfam" id="PF01047">
    <property type="entry name" value="MarR"/>
    <property type="match status" value="1"/>
</dbReference>
<dbReference type="InterPro" id="IPR036390">
    <property type="entry name" value="WH_DNA-bd_sf"/>
</dbReference>
<organism evidence="2 3">
    <name type="scientific">Gandjariella thermophila</name>
    <dbReference type="NCBI Taxonomy" id="1931992"/>
    <lineage>
        <taxon>Bacteria</taxon>
        <taxon>Bacillati</taxon>
        <taxon>Actinomycetota</taxon>
        <taxon>Actinomycetes</taxon>
        <taxon>Pseudonocardiales</taxon>
        <taxon>Pseudonocardiaceae</taxon>
        <taxon>Gandjariella</taxon>
    </lineage>
</organism>
<dbReference type="Proteomes" id="UP000298860">
    <property type="component" value="Unassembled WGS sequence"/>
</dbReference>
<dbReference type="GO" id="GO:0003700">
    <property type="term" value="F:DNA-binding transcription factor activity"/>
    <property type="evidence" value="ECO:0007669"/>
    <property type="project" value="InterPro"/>
</dbReference>
<name>A0A4D4J7Q5_9PSEU</name>
<sequence length="159" mass="18147">MTVAQEVEPRWLDEDEMRAWRAYIVASHMLEYRLHRELQEGHGISHADYEILVRLSEQPGHQMRMSQLAVDVASSKSRVSHQVARMEAAGLLRRIGCPSDGRGVFAVLTEKGFDQLKQAAPTHVEGVRRHFVDLLSREEQEVLARVFDRVITHLHGDGD</sequence>
<dbReference type="PROSITE" id="PS50995">
    <property type="entry name" value="HTH_MARR_2"/>
    <property type="match status" value="1"/>
</dbReference>
<evidence type="ECO:0000313" key="3">
    <source>
        <dbReference type="Proteomes" id="UP000298860"/>
    </source>
</evidence>
<feature type="domain" description="HTH marR-type" evidence="1">
    <location>
        <begin position="16"/>
        <end position="152"/>
    </location>
</feature>
<gene>
    <name evidence="2" type="ORF">GTS_28650</name>
</gene>
<dbReference type="InterPro" id="IPR036388">
    <property type="entry name" value="WH-like_DNA-bd_sf"/>
</dbReference>
<dbReference type="PANTHER" id="PTHR33164:SF99">
    <property type="entry name" value="MARR FAMILY REGULATORY PROTEIN"/>
    <property type="match status" value="1"/>
</dbReference>
<dbReference type="SUPFAM" id="SSF46785">
    <property type="entry name" value="Winged helix' DNA-binding domain"/>
    <property type="match status" value="1"/>
</dbReference>
<dbReference type="SMART" id="SM00347">
    <property type="entry name" value="HTH_MARR"/>
    <property type="match status" value="1"/>
</dbReference>
<keyword evidence="3" id="KW-1185">Reference proteome</keyword>
<dbReference type="InterPro" id="IPR000835">
    <property type="entry name" value="HTH_MarR-typ"/>
</dbReference>
<dbReference type="Gene3D" id="1.10.10.10">
    <property type="entry name" value="Winged helix-like DNA-binding domain superfamily/Winged helix DNA-binding domain"/>
    <property type="match status" value="1"/>
</dbReference>
<dbReference type="GO" id="GO:0006950">
    <property type="term" value="P:response to stress"/>
    <property type="evidence" value="ECO:0007669"/>
    <property type="project" value="TreeGrafter"/>
</dbReference>
<protein>
    <submittedName>
        <fullName evidence="2">MarR family transcriptional regulator</fullName>
    </submittedName>
</protein>
<comment type="caution">
    <text evidence="2">The sequence shown here is derived from an EMBL/GenBank/DDBJ whole genome shotgun (WGS) entry which is preliminary data.</text>
</comment>
<accession>A0A4D4J7Q5</accession>
<dbReference type="PANTHER" id="PTHR33164">
    <property type="entry name" value="TRANSCRIPTIONAL REGULATOR, MARR FAMILY"/>
    <property type="match status" value="1"/>
</dbReference>
<evidence type="ECO:0000259" key="1">
    <source>
        <dbReference type="PROSITE" id="PS50995"/>
    </source>
</evidence>
<evidence type="ECO:0000313" key="2">
    <source>
        <dbReference type="EMBL" id="GDY31232.1"/>
    </source>
</evidence>
<dbReference type="AlphaFoldDB" id="A0A4D4J7Q5"/>
<dbReference type="InterPro" id="IPR039422">
    <property type="entry name" value="MarR/SlyA-like"/>
</dbReference>
<proteinExistence type="predicted"/>